<protein>
    <recommendedName>
        <fullName evidence="3">diguanylate cyclase</fullName>
        <ecNumber evidence="3">2.7.7.65</ecNumber>
    </recommendedName>
</protein>
<dbReference type="PROSITE" id="PS50887">
    <property type="entry name" value="GGDEF"/>
    <property type="match status" value="1"/>
</dbReference>
<dbReference type="FunFam" id="3.30.70.270:FF:000001">
    <property type="entry name" value="Diguanylate cyclase domain protein"/>
    <property type="match status" value="1"/>
</dbReference>
<keyword evidence="5 9" id="KW-0812">Transmembrane</keyword>
<dbReference type="InterPro" id="IPR033479">
    <property type="entry name" value="dCache_1"/>
</dbReference>
<evidence type="ECO:0000256" key="1">
    <source>
        <dbReference type="ARBA" id="ARBA00001946"/>
    </source>
</evidence>
<dbReference type="Proteomes" id="UP000613768">
    <property type="component" value="Unassembled WGS sequence"/>
</dbReference>
<evidence type="ECO:0000256" key="2">
    <source>
        <dbReference type="ARBA" id="ARBA00004651"/>
    </source>
</evidence>
<dbReference type="Gene3D" id="3.30.450.20">
    <property type="entry name" value="PAS domain"/>
    <property type="match status" value="1"/>
</dbReference>
<name>A0AAW3ZND9_9GAMM</name>
<dbReference type="Pfam" id="PF02743">
    <property type="entry name" value="dCache_1"/>
    <property type="match status" value="1"/>
</dbReference>
<dbReference type="EC" id="2.7.7.65" evidence="3"/>
<evidence type="ECO:0000256" key="3">
    <source>
        <dbReference type="ARBA" id="ARBA00012528"/>
    </source>
</evidence>
<evidence type="ECO:0000256" key="7">
    <source>
        <dbReference type="ARBA" id="ARBA00023136"/>
    </source>
</evidence>
<gene>
    <name evidence="11" type="ORF">IFO71_12680</name>
</gene>
<comment type="catalytic activity">
    <reaction evidence="8">
        <text>2 GTP = 3',3'-c-di-GMP + 2 diphosphate</text>
        <dbReference type="Rhea" id="RHEA:24898"/>
        <dbReference type="ChEBI" id="CHEBI:33019"/>
        <dbReference type="ChEBI" id="CHEBI:37565"/>
        <dbReference type="ChEBI" id="CHEBI:58805"/>
        <dbReference type="EC" id="2.7.7.65"/>
    </reaction>
</comment>
<organism evidence="11 12">
    <name type="scientific">Pseudomarimonas arenosa</name>
    <dbReference type="NCBI Taxonomy" id="2774145"/>
    <lineage>
        <taxon>Bacteria</taxon>
        <taxon>Pseudomonadati</taxon>
        <taxon>Pseudomonadota</taxon>
        <taxon>Gammaproteobacteria</taxon>
        <taxon>Lysobacterales</taxon>
        <taxon>Lysobacteraceae</taxon>
        <taxon>Pseudomarimonas</taxon>
    </lineage>
</organism>
<comment type="subcellular location">
    <subcellularLocation>
        <location evidence="2">Cell membrane</location>
        <topology evidence="2">Multi-pass membrane protein</topology>
    </subcellularLocation>
</comment>
<dbReference type="GO" id="GO:1902201">
    <property type="term" value="P:negative regulation of bacterial-type flagellum-dependent cell motility"/>
    <property type="evidence" value="ECO:0007669"/>
    <property type="project" value="TreeGrafter"/>
</dbReference>
<feature type="domain" description="GGDEF" evidence="10">
    <location>
        <begin position="358"/>
        <end position="490"/>
    </location>
</feature>
<evidence type="ECO:0000256" key="4">
    <source>
        <dbReference type="ARBA" id="ARBA00022475"/>
    </source>
</evidence>
<dbReference type="InterPro" id="IPR043128">
    <property type="entry name" value="Rev_trsase/Diguanyl_cyclase"/>
</dbReference>
<comment type="caution">
    <text evidence="11">The sequence shown here is derived from an EMBL/GenBank/DDBJ whole genome shotgun (WGS) entry which is preliminary data.</text>
</comment>
<evidence type="ECO:0000313" key="11">
    <source>
        <dbReference type="EMBL" id="MBD8526592.1"/>
    </source>
</evidence>
<evidence type="ECO:0000259" key="10">
    <source>
        <dbReference type="PROSITE" id="PS50887"/>
    </source>
</evidence>
<sequence length="505" mass="55537">MSTRLTKLTGRRFLLLLLGLLVLGFSLTSIASYLAAQSAIHTSIVRTELPLVADNVYSEVRRDLMAPILISSLMATDTFLRDWVQQGEQDVDAIQRYLAAIQQRYGTVTSFFISDPTRNYYHPNGIITRIEQSDPQAAWYFRVKSLAEPYEINVDHDTVNRDRLTIFVNYRAVDESGKFIGVAGVGLSVDAAVKLLDQYQQRYQRQVWFTDSSGRIMLTSAGGGPFGARSGQRMQDIPSFAPLFAQMPKVTPGGYTYQIEGAENFLKVSFISELEWYLMVNRNDQGALSGVRRSLYTNLAVFILVTIAVLVLAQWVVGRFQEHISALANTDLLTGLPNRRSFTLLANQALLEAGRDQVALSILMLDIDHFKQINDRYGHGVGDSVIAGVASALRENLRASDIFCRWGGEEFIVLLRDTSLSLALQLAEKVRLAIGALDIELGAHSLHATISAGVTELLHDEPLEALIARADAALYQAKAAGRNCVAPALITQPSAGEAHSASVDG</sequence>
<dbReference type="Pfam" id="PF00990">
    <property type="entry name" value="GGDEF"/>
    <property type="match status" value="1"/>
</dbReference>
<dbReference type="GO" id="GO:0005886">
    <property type="term" value="C:plasma membrane"/>
    <property type="evidence" value="ECO:0007669"/>
    <property type="project" value="UniProtKB-SubCell"/>
</dbReference>
<dbReference type="InterPro" id="IPR029787">
    <property type="entry name" value="Nucleotide_cyclase"/>
</dbReference>
<keyword evidence="6 9" id="KW-1133">Transmembrane helix</keyword>
<dbReference type="InterPro" id="IPR050469">
    <property type="entry name" value="Diguanylate_Cyclase"/>
</dbReference>
<evidence type="ECO:0000256" key="9">
    <source>
        <dbReference type="SAM" id="Phobius"/>
    </source>
</evidence>
<dbReference type="RefSeq" id="WP_192030013.1">
    <property type="nucleotide sequence ID" value="NZ_JACYTR010000026.1"/>
</dbReference>
<evidence type="ECO:0000256" key="5">
    <source>
        <dbReference type="ARBA" id="ARBA00022692"/>
    </source>
</evidence>
<dbReference type="SUPFAM" id="SSF55073">
    <property type="entry name" value="Nucleotide cyclase"/>
    <property type="match status" value="1"/>
</dbReference>
<dbReference type="CDD" id="cd18773">
    <property type="entry name" value="PDC1_HK_sensor"/>
    <property type="match status" value="1"/>
</dbReference>
<comment type="cofactor">
    <cofactor evidence="1">
        <name>Mg(2+)</name>
        <dbReference type="ChEBI" id="CHEBI:18420"/>
    </cofactor>
</comment>
<dbReference type="InterPro" id="IPR000160">
    <property type="entry name" value="GGDEF_dom"/>
</dbReference>
<keyword evidence="4" id="KW-1003">Cell membrane</keyword>
<keyword evidence="12" id="KW-1185">Reference proteome</keyword>
<proteinExistence type="predicted"/>
<dbReference type="AlphaFoldDB" id="A0AAW3ZND9"/>
<dbReference type="CDD" id="cd01949">
    <property type="entry name" value="GGDEF"/>
    <property type="match status" value="1"/>
</dbReference>
<dbReference type="NCBIfam" id="TIGR00254">
    <property type="entry name" value="GGDEF"/>
    <property type="match status" value="1"/>
</dbReference>
<evidence type="ECO:0000256" key="6">
    <source>
        <dbReference type="ARBA" id="ARBA00022989"/>
    </source>
</evidence>
<keyword evidence="7 9" id="KW-0472">Membrane</keyword>
<reference evidence="11 12" key="1">
    <citation type="submission" date="2020-09" db="EMBL/GenBank/DDBJ databases">
        <title>Pseudoxanthomonas sp. CAU 1598 isolated from sand of Yaerae Beach.</title>
        <authorList>
            <person name="Kim W."/>
        </authorList>
    </citation>
    <scope>NUCLEOTIDE SEQUENCE [LARGE SCALE GENOMIC DNA]</scope>
    <source>
        <strain evidence="11 12">CAU 1598</strain>
    </source>
</reference>
<dbReference type="Gene3D" id="3.30.70.270">
    <property type="match status" value="1"/>
</dbReference>
<evidence type="ECO:0000313" key="12">
    <source>
        <dbReference type="Proteomes" id="UP000613768"/>
    </source>
</evidence>
<feature type="transmembrane region" description="Helical" evidence="9">
    <location>
        <begin position="295"/>
        <end position="317"/>
    </location>
</feature>
<evidence type="ECO:0000256" key="8">
    <source>
        <dbReference type="ARBA" id="ARBA00034247"/>
    </source>
</evidence>
<dbReference type="PANTHER" id="PTHR45138">
    <property type="entry name" value="REGULATORY COMPONENTS OF SENSORY TRANSDUCTION SYSTEM"/>
    <property type="match status" value="1"/>
</dbReference>
<dbReference type="GO" id="GO:0052621">
    <property type="term" value="F:diguanylate cyclase activity"/>
    <property type="evidence" value="ECO:0007669"/>
    <property type="project" value="UniProtKB-EC"/>
</dbReference>
<dbReference type="EMBL" id="JACYTR010000026">
    <property type="protein sequence ID" value="MBD8526592.1"/>
    <property type="molecule type" value="Genomic_DNA"/>
</dbReference>
<dbReference type="SMART" id="SM00267">
    <property type="entry name" value="GGDEF"/>
    <property type="match status" value="1"/>
</dbReference>
<dbReference type="PANTHER" id="PTHR45138:SF9">
    <property type="entry name" value="DIGUANYLATE CYCLASE DGCM-RELATED"/>
    <property type="match status" value="1"/>
</dbReference>
<accession>A0AAW3ZND9</accession>
<dbReference type="GO" id="GO:0043709">
    <property type="term" value="P:cell adhesion involved in single-species biofilm formation"/>
    <property type="evidence" value="ECO:0007669"/>
    <property type="project" value="TreeGrafter"/>
</dbReference>